<dbReference type="AlphaFoldDB" id="A0A1F6W249"/>
<gene>
    <name evidence="2" type="ORF">A3C67_01410</name>
</gene>
<dbReference type="EMBL" id="MFUG01000013">
    <property type="protein sequence ID" value="OGI76008.1"/>
    <property type="molecule type" value="Genomic_DNA"/>
</dbReference>
<evidence type="ECO:0000313" key="3">
    <source>
        <dbReference type="Proteomes" id="UP000179275"/>
    </source>
</evidence>
<keyword evidence="1" id="KW-0472">Membrane</keyword>
<evidence type="ECO:0000313" key="2">
    <source>
        <dbReference type="EMBL" id="OGI76008.1"/>
    </source>
</evidence>
<name>A0A1F6W249_9BACT</name>
<keyword evidence="1" id="KW-0812">Transmembrane</keyword>
<dbReference type="Proteomes" id="UP000179275">
    <property type="component" value="Unassembled WGS sequence"/>
</dbReference>
<proteinExistence type="predicted"/>
<comment type="caution">
    <text evidence="2">The sequence shown here is derived from an EMBL/GenBank/DDBJ whole genome shotgun (WGS) entry which is preliminary data.</text>
</comment>
<sequence>MPEGDQKGHNFFLDILVLGCFVAIITSFYFFYFQKDYDFIVEVACDPTEETCLQRDCSNPDDCPPNGLSDFKRYGLNAGDFAKCENEDCENACETGAIKCELLECEEDEIMGEACSSFESPASDKEQI</sequence>
<protein>
    <submittedName>
        <fullName evidence="2">Uncharacterized protein</fullName>
    </submittedName>
</protein>
<evidence type="ECO:0000256" key="1">
    <source>
        <dbReference type="SAM" id="Phobius"/>
    </source>
</evidence>
<feature type="transmembrane region" description="Helical" evidence="1">
    <location>
        <begin position="12"/>
        <end position="32"/>
    </location>
</feature>
<reference evidence="2 3" key="1">
    <citation type="journal article" date="2016" name="Nat. Commun.">
        <title>Thousands of microbial genomes shed light on interconnected biogeochemical processes in an aquifer system.</title>
        <authorList>
            <person name="Anantharaman K."/>
            <person name="Brown C.T."/>
            <person name="Hug L.A."/>
            <person name="Sharon I."/>
            <person name="Castelle C.J."/>
            <person name="Probst A.J."/>
            <person name="Thomas B.C."/>
            <person name="Singh A."/>
            <person name="Wilkins M.J."/>
            <person name="Karaoz U."/>
            <person name="Brodie E.L."/>
            <person name="Williams K.H."/>
            <person name="Hubbard S.S."/>
            <person name="Banfield J.F."/>
        </authorList>
    </citation>
    <scope>NUCLEOTIDE SEQUENCE [LARGE SCALE GENOMIC DNA]</scope>
</reference>
<dbReference type="STRING" id="1801756.A3C67_01410"/>
<keyword evidence="1" id="KW-1133">Transmembrane helix</keyword>
<organism evidence="2 3">
    <name type="scientific">Candidatus Nomurabacteria bacterium RIFCSPHIGHO2_02_FULL_42_19</name>
    <dbReference type="NCBI Taxonomy" id="1801756"/>
    <lineage>
        <taxon>Bacteria</taxon>
        <taxon>Candidatus Nomuraibacteriota</taxon>
    </lineage>
</organism>
<accession>A0A1F6W249</accession>